<evidence type="ECO:0000313" key="9">
    <source>
        <dbReference type="Proteomes" id="UP001201980"/>
    </source>
</evidence>
<dbReference type="GO" id="GO:0006383">
    <property type="term" value="P:transcription by RNA polymerase III"/>
    <property type="evidence" value="ECO:0007669"/>
    <property type="project" value="UniProtKB-UniRule"/>
</dbReference>
<keyword evidence="4 6" id="KW-0804">Transcription</keyword>
<feature type="region of interest" description="Disordered" evidence="7">
    <location>
        <begin position="204"/>
        <end position="244"/>
    </location>
</feature>
<evidence type="ECO:0000256" key="2">
    <source>
        <dbReference type="ARBA" id="ARBA00011038"/>
    </source>
</evidence>
<gene>
    <name evidence="8" type="ORF">MKZ38_000044</name>
</gene>
<proteinExistence type="inferred from homology"/>
<dbReference type="InterPro" id="IPR016049">
    <property type="entry name" value="RNA_pol_Rpc34-like"/>
</dbReference>
<keyword evidence="9" id="KW-1185">Reference proteome</keyword>
<evidence type="ECO:0000256" key="7">
    <source>
        <dbReference type="SAM" id="MobiDB-lite"/>
    </source>
</evidence>
<dbReference type="EMBL" id="JAKWBI020000100">
    <property type="protein sequence ID" value="KAJ2902850.1"/>
    <property type="molecule type" value="Genomic_DNA"/>
</dbReference>
<dbReference type="PIRSF" id="PIRSF028763">
    <property type="entry name" value="RNA_pol_Rpc34"/>
    <property type="match status" value="1"/>
</dbReference>
<evidence type="ECO:0000256" key="3">
    <source>
        <dbReference type="ARBA" id="ARBA00022478"/>
    </source>
</evidence>
<keyword evidence="3 6" id="KW-0240">DNA-directed RNA polymerase</keyword>
<name>A0AAD5WSA6_9PEZI</name>
<evidence type="ECO:0000256" key="4">
    <source>
        <dbReference type="ARBA" id="ARBA00023163"/>
    </source>
</evidence>
<dbReference type="GO" id="GO:0005666">
    <property type="term" value="C:RNA polymerase III complex"/>
    <property type="evidence" value="ECO:0007669"/>
    <property type="project" value="UniProtKB-UniRule"/>
</dbReference>
<evidence type="ECO:0000256" key="1">
    <source>
        <dbReference type="ARBA" id="ARBA00004123"/>
    </source>
</evidence>
<dbReference type="Pfam" id="PF05158">
    <property type="entry name" value="RNA_pol_Rpc34"/>
    <property type="match status" value="1"/>
</dbReference>
<comment type="similarity">
    <text evidence="2 6">Belongs to the eukaryotic RPC34/RPC39 RNA polymerase subunit family.</text>
</comment>
<comment type="caution">
    <text evidence="8">The sequence shown here is derived from an EMBL/GenBank/DDBJ whole genome shotgun (WGS) entry which is preliminary data.</text>
</comment>
<comment type="subcellular location">
    <subcellularLocation>
        <location evidence="1 6">Nucleus</location>
    </subcellularLocation>
</comment>
<dbReference type="Proteomes" id="UP001201980">
    <property type="component" value="Unassembled WGS sequence"/>
</dbReference>
<dbReference type="Gene3D" id="1.10.10.10">
    <property type="entry name" value="Winged helix-like DNA-binding domain superfamily/Winged helix DNA-binding domain"/>
    <property type="match status" value="1"/>
</dbReference>
<comment type="function">
    <text evidence="6">DNA-dependent RNA polymerase catalyzes the transcription of DNA into RNA using the four ribonucleoside triphosphates as substrates. Specific peripheric component of RNA polymerase III which synthesizes small RNAs, such as 5S rRNA and tRNAs.</text>
</comment>
<dbReference type="AlphaFoldDB" id="A0AAD5WSA6"/>
<dbReference type="PANTHER" id="PTHR12780">
    <property type="entry name" value="RNA POLYMERASE III DNA DIRECTED , 39KD SUBUNIT-RELATED"/>
    <property type="match status" value="1"/>
</dbReference>
<evidence type="ECO:0000256" key="5">
    <source>
        <dbReference type="ARBA" id="ARBA00023242"/>
    </source>
</evidence>
<reference evidence="8" key="1">
    <citation type="submission" date="2022-07" db="EMBL/GenBank/DDBJ databases">
        <title>Draft genome sequence of Zalerion maritima ATCC 34329, a (micro)plastics degrading marine fungus.</title>
        <authorList>
            <person name="Paco A."/>
            <person name="Goncalves M.F.M."/>
            <person name="Rocha-Santos T.A.P."/>
            <person name="Alves A."/>
        </authorList>
    </citation>
    <scope>NUCLEOTIDE SEQUENCE</scope>
    <source>
        <strain evidence="8">ATCC 34329</strain>
    </source>
</reference>
<keyword evidence="5 6" id="KW-0539">Nucleus</keyword>
<accession>A0AAD5WSA6</accession>
<dbReference type="InterPro" id="IPR036390">
    <property type="entry name" value="WH_DNA-bd_sf"/>
</dbReference>
<dbReference type="SUPFAM" id="SSF46785">
    <property type="entry name" value="Winged helix' DNA-binding domain"/>
    <property type="match status" value="1"/>
</dbReference>
<dbReference type="InterPro" id="IPR007832">
    <property type="entry name" value="RNA_pol_Rpc34"/>
</dbReference>
<protein>
    <recommendedName>
        <fullName evidence="6">DNA-directed RNA polymerase III subunit RPC6</fullName>
        <shortName evidence="6">RNA polymerase III subunit C6</shortName>
    </recommendedName>
</protein>
<evidence type="ECO:0000256" key="6">
    <source>
        <dbReference type="PIRNR" id="PIRNR028763"/>
    </source>
</evidence>
<evidence type="ECO:0000313" key="8">
    <source>
        <dbReference type="EMBL" id="KAJ2902850.1"/>
    </source>
</evidence>
<dbReference type="InterPro" id="IPR036388">
    <property type="entry name" value="WH-like_DNA-bd_sf"/>
</dbReference>
<organism evidence="8 9">
    <name type="scientific">Zalerion maritima</name>
    <dbReference type="NCBI Taxonomy" id="339359"/>
    <lineage>
        <taxon>Eukaryota</taxon>
        <taxon>Fungi</taxon>
        <taxon>Dikarya</taxon>
        <taxon>Ascomycota</taxon>
        <taxon>Pezizomycotina</taxon>
        <taxon>Sordariomycetes</taxon>
        <taxon>Lulworthiomycetidae</taxon>
        <taxon>Lulworthiales</taxon>
        <taxon>Lulworthiaceae</taxon>
        <taxon>Zalerion</taxon>
    </lineage>
</organism>
<sequence length="401" mass="45050">MPLVSRASSASTTIPDDKIEVWSDALYHRIREEPQGTWLSQEDLMRVGIVSDVKHLMLVINKLYSGFFLRARKDAANQMQWTWRKEEEAKKFSLIPNREYLSMYDIIESAGNQGIWARSIRWRGNMTENMVKQGLKWLENKGLISEFKSVEQPNKKMYILSSLRPSERATGGPWYTNGELDEGLVNGMQKIVYKCIKDRSTYFSKGGSSSGGMASDQGAPSEKKGRKQPTKGTMRGSPRGIKRTAAEANINSEKSIQKMTIPRFGGPRQGPQIMGMETGYTAYPTALEITQFISNAKVTEDPLTQSDIQDITNMLEWEGQIEPIRLAKGRIGYEVTVPDRIPATTNPEDENDEVLGIAQEPQISHSAEMPCGTCLVSEQCEPGSKVSPEKCKYYADWLDVI</sequence>